<dbReference type="Pfam" id="PF04542">
    <property type="entry name" value="Sigma70_r2"/>
    <property type="match status" value="1"/>
</dbReference>
<dbReference type="Gene3D" id="1.10.1740.10">
    <property type="match status" value="1"/>
</dbReference>
<comment type="caution">
    <text evidence="7">The sequence shown here is derived from an EMBL/GenBank/DDBJ whole genome shotgun (WGS) entry which is preliminary data.</text>
</comment>
<dbReference type="InterPro" id="IPR014284">
    <property type="entry name" value="RNA_pol_sigma-70_dom"/>
</dbReference>
<evidence type="ECO:0000259" key="5">
    <source>
        <dbReference type="Pfam" id="PF04542"/>
    </source>
</evidence>
<dbReference type="Pfam" id="PF08281">
    <property type="entry name" value="Sigma70_r4_2"/>
    <property type="match status" value="1"/>
</dbReference>
<keyword evidence="2" id="KW-0805">Transcription regulation</keyword>
<evidence type="ECO:0000259" key="6">
    <source>
        <dbReference type="Pfam" id="PF08281"/>
    </source>
</evidence>
<dbReference type="NCBIfam" id="TIGR02937">
    <property type="entry name" value="sigma70-ECF"/>
    <property type="match status" value="1"/>
</dbReference>
<sequence length="185" mass="21490">MQDDSILISRLKTKDEKALALLYDKYAPAIFGVILRLCKDEGIAQEVLQDTFMTIWEKPDAYDPEKGRFYTWSYRIAKNKVLNILRKPKKLIQTEDLSVYKNKEAIELSNDSELALKGSINKLEAHHKRAIELVYFNGLTHREAHKEMDVPLGTFKSYLRQALKKLKESYSIALVLMLILIEVMR</sequence>
<gene>
    <name evidence="7" type="ORF">RM697_01440</name>
</gene>
<proteinExistence type="inferred from homology"/>
<dbReference type="PANTHER" id="PTHR43133:SF62">
    <property type="entry name" value="RNA POLYMERASE SIGMA FACTOR SIGZ"/>
    <property type="match status" value="1"/>
</dbReference>
<dbReference type="SUPFAM" id="SSF88659">
    <property type="entry name" value="Sigma3 and sigma4 domains of RNA polymerase sigma factors"/>
    <property type="match status" value="1"/>
</dbReference>
<organism evidence="7 8">
    <name type="scientific">Microcosmobacter mediterraneus</name>
    <dbReference type="NCBI Taxonomy" id="3075607"/>
    <lineage>
        <taxon>Bacteria</taxon>
        <taxon>Pseudomonadati</taxon>
        <taxon>Bacteroidota</taxon>
        <taxon>Flavobacteriia</taxon>
        <taxon>Flavobacteriales</taxon>
        <taxon>Flavobacteriaceae</taxon>
        <taxon>Microcosmobacter</taxon>
    </lineage>
</organism>
<evidence type="ECO:0000313" key="7">
    <source>
        <dbReference type="EMBL" id="MDT0557290.1"/>
    </source>
</evidence>
<dbReference type="PANTHER" id="PTHR43133">
    <property type="entry name" value="RNA POLYMERASE ECF-TYPE SIGMA FACTO"/>
    <property type="match status" value="1"/>
</dbReference>
<reference evidence="7 8" key="1">
    <citation type="submission" date="2023-09" db="EMBL/GenBank/DDBJ databases">
        <authorList>
            <person name="Rey-Velasco X."/>
        </authorList>
    </citation>
    <scope>NUCLEOTIDE SEQUENCE [LARGE SCALE GENOMIC DNA]</scope>
    <source>
        <strain evidence="7 8">W332</strain>
    </source>
</reference>
<dbReference type="Proteomes" id="UP001259492">
    <property type="component" value="Unassembled WGS sequence"/>
</dbReference>
<evidence type="ECO:0000256" key="2">
    <source>
        <dbReference type="ARBA" id="ARBA00023015"/>
    </source>
</evidence>
<evidence type="ECO:0000313" key="8">
    <source>
        <dbReference type="Proteomes" id="UP001259492"/>
    </source>
</evidence>
<dbReference type="InterPro" id="IPR039425">
    <property type="entry name" value="RNA_pol_sigma-70-like"/>
</dbReference>
<keyword evidence="3" id="KW-0731">Sigma factor</keyword>
<dbReference type="InterPro" id="IPR013325">
    <property type="entry name" value="RNA_pol_sigma_r2"/>
</dbReference>
<name>A0ABU2YJ77_9FLAO</name>
<evidence type="ECO:0000256" key="3">
    <source>
        <dbReference type="ARBA" id="ARBA00023082"/>
    </source>
</evidence>
<dbReference type="EMBL" id="JAVRIA010000001">
    <property type="protein sequence ID" value="MDT0557290.1"/>
    <property type="molecule type" value="Genomic_DNA"/>
</dbReference>
<comment type="similarity">
    <text evidence="1">Belongs to the sigma-70 factor family. ECF subfamily.</text>
</comment>
<dbReference type="InterPro" id="IPR036388">
    <property type="entry name" value="WH-like_DNA-bd_sf"/>
</dbReference>
<feature type="domain" description="RNA polymerase sigma-70 region 2" evidence="5">
    <location>
        <begin position="22"/>
        <end position="87"/>
    </location>
</feature>
<dbReference type="CDD" id="cd06171">
    <property type="entry name" value="Sigma70_r4"/>
    <property type="match status" value="1"/>
</dbReference>
<evidence type="ECO:0000256" key="1">
    <source>
        <dbReference type="ARBA" id="ARBA00010641"/>
    </source>
</evidence>
<keyword evidence="4" id="KW-0804">Transcription</keyword>
<accession>A0ABU2YJ77</accession>
<dbReference type="InterPro" id="IPR007627">
    <property type="entry name" value="RNA_pol_sigma70_r2"/>
</dbReference>
<dbReference type="InterPro" id="IPR013324">
    <property type="entry name" value="RNA_pol_sigma_r3/r4-like"/>
</dbReference>
<dbReference type="InterPro" id="IPR013249">
    <property type="entry name" value="RNA_pol_sigma70_r4_t2"/>
</dbReference>
<feature type="domain" description="RNA polymerase sigma factor 70 region 4 type 2" evidence="6">
    <location>
        <begin position="119"/>
        <end position="166"/>
    </location>
</feature>
<dbReference type="RefSeq" id="WP_311426061.1">
    <property type="nucleotide sequence ID" value="NZ_JAVRIA010000001.1"/>
</dbReference>
<protein>
    <submittedName>
        <fullName evidence="7">Sigma-70 family RNA polymerase sigma factor</fullName>
    </submittedName>
</protein>
<dbReference type="Gene3D" id="1.10.10.10">
    <property type="entry name" value="Winged helix-like DNA-binding domain superfamily/Winged helix DNA-binding domain"/>
    <property type="match status" value="1"/>
</dbReference>
<dbReference type="SUPFAM" id="SSF88946">
    <property type="entry name" value="Sigma2 domain of RNA polymerase sigma factors"/>
    <property type="match status" value="1"/>
</dbReference>
<keyword evidence="8" id="KW-1185">Reference proteome</keyword>
<evidence type="ECO:0000256" key="4">
    <source>
        <dbReference type="ARBA" id="ARBA00023163"/>
    </source>
</evidence>